<keyword evidence="2" id="KW-1185">Reference proteome</keyword>
<sequence>MFSEIIECCRGELDVFRLPLERIPVSHHKSRVSTWIDNILLSDNIRLTNKLTTLLQNNVERMPNPYKTREEIRQWCEALISPMPEDVNLILESYILLLFVLHLRFLYKKFPVSRFSIKCIAHKVSEAFIEALERKLQGECYWYKMLVILGAAAAAQFLEKKIFF</sequence>
<proteinExistence type="predicted"/>
<accession>A0A8X6HTU5</accession>
<comment type="caution">
    <text evidence="1">The sequence shown here is derived from an EMBL/GenBank/DDBJ whole genome shotgun (WGS) entry which is preliminary data.</text>
</comment>
<reference evidence="1" key="1">
    <citation type="submission" date="2020-07" db="EMBL/GenBank/DDBJ databases">
        <title>Multicomponent nature underlies the extraordinary mechanical properties of spider dragline silk.</title>
        <authorList>
            <person name="Kono N."/>
            <person name="Nakamura H."/>
            <person name="Mori M."/>
            <person name="Yoshida Y."/>
            <person name="Ohtoshi R."/>
            <person name="Malay A.D."/>
            <person name="Moran D.A.P."/>
            <person name="Tomita M."/>
            <person name="Numata K."/>
            <person name="Arakawa K."/>
        </authorList>
    </citation>
    <scope>NUCLEOTIDE SEQUENCE</scope>
</reference>
<evidence type="ECO:0000313" key="1">
    <source>
        <dbReference type="EMBL" id="GFR29508.1"/>
    </source>
</evidence>
<dbReference type="Proteomes" id="UP000887116">
    <property type="component" value="Unassembled WGS sequence"/>
</dbReference>
<organism evidence="1 2">
    <name type="scientific">Trichonephila clavata</name>
    <name type="common">Joro spider</name>
    <name type="synonym">Nephila clavata</name>
    <dbReference type="NCBI Taxonomy" id="2740835"/>
    <lineage>
        <taxon>Eukaryota</taxon>
        <taxon>Metazoa</taxon>
        <taxon>Ecdysozoa</taxon>
        <taxon>Arthropoda</taxon>
        <taxon>Chelicerata</taxon>
        <taxon>Arachnida</taxon>
        <taxon>Araneae</taxon>
        <taxon>Araneomorphae</taxon>
        <taxon>Entelegynae</taxon>
        <taxon>Araneoidea</taxon>
        <taxon>Nephilidae</taxon>
        <taxon>Trichonephila</taxon>
    </lineage>
</organism>
<name>A0A8X6HTU5_TRICU</name>
<gene>
    <name evidence="1" type="ORF">TNCT_229491</name>
</gene>
<evidence type="ECO:0000313" key="2">
    <source>
        <dbReference type="Proteomes" id="UP000887116"/>
    </source>
</evidence>
<protein>
    <submittedName>
        <fullName evidence="1">Uncharacterized protein</fullName>
    </submittedName>
</protein>
<dbReference type="EMBL" id="BMAO01009231">
    <property type="protein sequence ID" value="GFR29508.1"/>
    <property type="molecule type" value="Genomic_DNA"/>
</dbReference>
<dbReference type="AlphaFoldDB" id="A0A8X6HTU5"/>